<dbReference type="CDD" id="cd04665">
    <property type="entry name" value="NUDIX_RppH"/>
    <property type="match status" value="1"/>
</dbReference>
<dbReference type="EMBL" id="JACSPU010000007">
    <property type="protein sequence ID" value="MBD8016483.1"/>
    <property type="molecule type" value="Genomic_DNA"/>
</dbReference>
<comment type="caution">
    <text evidence="5">The sequence shown here is derived from an EMBL/GenBank/DDBJ whole genome shotgun (WGS) entry which is preliminary data.</text>
</comment>
<comment type="cofactor">
    <cofactor evidence="1">
        <name>Mg(2+)</name>
        <dbReference type="ChEBI" id="CHEBI:18420"/>
    </cofactor>
</comment>
<dbReference type="InterPro" id="IPR020084">
    <property type="entry name" value="NUDIX_hydrolase_CS"/>
</dbReference>
<sequence>MQYTDLNGYLCQLSFEENSFSIESRHVLVISRYKGQWLLTRHNERGLEFPGGKVEAGESLQEAAMREVYEETGAHLKDLEWFAEYVVFSEIPFCKTVFTGEIGKIDRIPFLETQGIVLSGNLELDDSYSFLMKDEGMKTIIEKVKQLGKWND</sequence>
<evidence type="ECO:0000259" key="4">
    <source>
        <dbReference type="PROSITE" id="PS51462"/>
    </source>
</evidence>
<dbReference type="InterPro" id="IPR000086">
    <property type="entry name" value="NUDIX_hydrolase_dom"/>
</dbReference>
<dbReference type="PANTHER" id="PTHR43046">
    <property type="entry name" value="GDP-MANNOSE MANNOSYL HYDROLASE"/>
    <property type="match status" value="1"/>
</dbReference>
<dbReference type="InterPro" id="IPR015797">
    <property type="entry name" value="NUDIX_hydrolase-like_dom_sf"/>
</dbReference>
<dbReference type="NCBIfam" id="TIGR02705">
    <property type="entry name" value="nudix_YtkD"/>
    <property type="match status" value="1"/>
</dbReference>
<dbReference type="Gene3D" id="3.90.79.10">
    <property type="entry name" value="Nucleoside Triphosphate Pyrophosphohydrolase"/>
    <property type="match status" value="1"/>
</dbReference>
<reference evidence="5 6" key="1">
    <citation type="submission" date="2020-08" db="EMBL/GenBank/DDBJ databases">
        <title>A Genomic Blueprint of the Chicken Gut Microbiome.</title>
        <authorList>
            <person name="Gilroy R."/>
            <person name="Ravi A."/>
            <person name="Getino M."/>
            <person name="Pursley I."/>
            <person name="Horton D.L."/>
            <person name="Alikhan N.-F."/>
            <person name="Baker D."/>
            <person name="Gharbi K."/>
            <person name="Hall N."/>
            <person name="Watson M."/>
            <person name="Adriaenssens E.M."/>
            <person name="Foster-Nyarko E."/>
            <person name="Jarju S."/>
            <person name="Secka A."/>
            <person name="Antonio M."/>
            <person name="Oren A."/>
            <person name="Chaudhuri R."/>
            <person name="La Ragione R.M."/>
            <person name="Hildebrand F."/>
            <person name="Pallen M.J."/>
        </authorList>
    </citation>
    <scope>NUCLEOTIDE SEQUENCE [LARGE SCALE GENOMIC DNA]</scope>
    <source>
        <strain evidence="5 6">Sa1BUA13</strain>
    </source>
</reference>
<evidence type="ECO:0000313" key="5">
    <source>
        <dbReference type="EMBL" id="MBD8016483.1"/>
    </source>
</evidence>
<dbReference type="InterPro" id="IPR014078">
    <property type="entry name" value="Nudix_YtkD"/>
</dbReference>
<comment type="similarity">
    <text evidence="3">Belongs to the Nudix hydrolase family.</text>
</comment>
<dbReference type="RefSeq" id="WP_191716663.1">
    <property type="nucleotide sequence ID" value="NZ_JACSPU010000007.1"/>
</dbReference>
<accession>A0ABR8WHV9</accession>
<dbReference type="PROSITE" id="PS51462">
    <property type="entry name" value="NUDIX"/>
    <property type="match status" value="1"/>
</dbReference>
<evidence type="ECO:0000256" key="1">
    <source>
        <dbReference type="ARBA" id="ARBA00001946"/>
    </source>
</evidence>
<proteinExistence type="inferred from homology"/>
<evidence type="ECO:0000256" key="2">
    <source>
        <dbReference type="ARBA" id="ARBA00022801"/>
    </source>
</evidence>
<dbReference type="PRINTS" id="PR00502">
    <property type="entry name" value="NUDIXFAMILY"/>
</dbReference>
<dbReference type="PANTHER" id="PTHR43046:SF14">
    <property type="entry name" value="MUTT_NUDIX FAMILY PROTEIN"/>
    <property type="match status" value="1"/>
</dbReference>
<evidence type="ECO:0000256" key="3">
    <source>
        <dbReference type="RuleBase" id="RU003476"/>
    </source>
</evidence>
<dbReference type="InterPro" id="IPR020476">
    <property type="entry name" value="Nudix_hydrolase"/>
</dbReference>
<keyword evidence="2 3" id="KW-0378">Hydrolase</keyword>
<dbReference type="PROSITE" id="PS00893">
    <property type="entry name" value="NUDIX_BOX"/>
    <property type="match status" value="1"/>
</dbReference>
<dbReference type="Proteomes" id="UP000658980">
    <property type="component" value="Unassembled WGS sequence"/>
</dbReference>
<organism evidence="5 6">
    <name type="scientific">Planococcus wigleyi</name>
    <dbReference type="NCBI Taxonomy" id="2762216"/>
    <lineage>
        <taxon>Bacteria</taxon>
        <taxon>Bacillati</taxon>
        <taxon>Bacillota</taxon>
        <taxon>Bacilli</taxon>
        <taxon>Bacillales</taxon>
        <taxon>Caryophanaceae</taxon>
        <taxon>Planococcus</taxon>
    </lineage>
</organism>
<dbReference type="Pfam" id="PF00293">
    <property type="entry name" value="NUDIX"/>
    <property type="match status" value="1"/>
</dbReference>
<dbReference type="SUPFAM" id="SSF55811">
    <property type="entry name" value="Nudix"/>
    <property type="match status" value="1"/>
</dbReference>
<protein>
    <submittedName>
        <fullName evidence="5">Nucleoside triphosphatase YtkD</fullName>
    </submittedName>
</protein>
<keyword evidence="6" id="KW-1185">Reference proteome</keyword>
<gene>
    <name evidence="5" type="primary">ytkD</name>
    <name evidence="5" type="ORF">H9630_16910</name>
</gene>
<feature type="domain" description="Nudix hydrolase" evidence="4">
    <location>
        <begin position="20"/>
        <end position="138"/>
    </location>
</feature>
<evidence type="ECO:0000313" key="6">
    <source>
        <dbReference type="Proteomes" id="UP000658980"/>
    </source>
</evidence>
<name>A0ABR8WHV9_9BACL</name>